<dbReference type="OrthoDB" id="5839at2759"/>
<sequence length="192" mass="21159">MSAMVNLEVLWIKIMSKTDLVSLTPSSSDPSTTKWETCTARRCAIPGPYPLLLANARDGHDKSRQRENGRFCELTLAIVQLIEDHPLVPFLPLDVSSTESVEMVNHIDFMLQCSEDEEPKEPHDLDEDDFADMEQLKSSTSNTSTLHAAQGADPAVRRHANHARGRLAAARVLPAVLYVVPASDTGHTNISD</sequence>
<dbReference type="HOGENOM" id="CLU_1415589_0_0_1"/>
<feature type="region of interest" description="Disordered" evidence="1">
    <location>
        <begin position="136"/>
        <end position="161"/>
    </location>
</feature>
<name>A0A0C9SPA5_PAXIN</name>
<keyword evidence="3" id="KW-1185">Reference proteome</keyword>
<evidence type="ECO:0000256" key="1">
    <source>
        <dbReference type="SAM" id="MobiDB-lite"/>
    </source>
</evidence>
<reference evidence="3" key="2">
    <citation type="submission" date="2015-01" db="EMBL/GenBank/DDBJ databases">
        <title>Evolutionary Origins and Diversification of the Mycorrhizal Mutualists.</title>
        <authorList>
            <consortium name="DOE Joint Genome Institute"/>
            <consortium name="Mycorrhizal Genomics Consortium"/>
            <person name="Kohler A."/>
            <person name="Kuo A."/>
            <person name="Nagy L.G."/>
            <person name="Floudas D."/>
            <person name="Copeland A."/>
            <person name="Barry K.W."/>
            <person name="Cichocki N."/>
            <person name="Veneault-Fourrey C."/>
            <person name="LaButti K."/>
            <person name="Lindquist E.A."/>
            <person name="Lipzen A."/>
            <person name="Lundell T."/>
            <person name="Morin E."/>
            <person name="Murat C."/>
            <person name="Riley R."/>
            <person name="Ohm R."/>
            <person name="Sun H."/>
            <person name="Tunlid A."/>
            <person name="Henrissat B."/>
            <person name="Grigoriev I.V."/>
            <person name="Hibbett D.S."/>
            <person name="Martin F."/>
        </authorList>
    </citation>
    <scope>NUCLEOTIDE SEQUENCE [LARGE SCALE GENOMIC DNA]</scope>
    <source>
        <strain evidence="3">ATCC 200175</strain>
    </source>
</reference>
<organism evidence="2 3">
    <name type="scientific">Paxillus involutus ATCC 200175</name>
    <dbReference type="NCBI Taxonomy" id="664439"/>
    <lineage>
        <taxon>Eukaryota</taxon>
        <taxon>Fungi</taxon>
        <taxon>Dikarya</taxon>
        <taxon>Basidiomycota</taxon>
        <taxon>Agaricomycotina</taxon>
        <taxon>Agaricomycetes</taxon>
        <taxon>Agaricomycetidae</taxon>
        <taxon>Boletales</taxon>
        <taxon>Paxilineae</taxon>
        <taxon>Paxillaceae</taxon>
        <taxon>Paxillus</taxon>
    </lineage>
</organism>
<dbReference type="AlphaFoldDB" id="A0A0C9SPA5"/>
<protein>
    <submittedName>
        <fullName evidence="2">Uncharacterized protein</fullName>
    </submittedName>
</protein>
<proteinExistence type="predicted"/>
<evidence type="ECO:0000313" key="3">
    <source>
        <dbReference type="Proteomes" id="UP000053647"/>
    </source>
</evidence>
<feature type="compositionally biased region" description="Polar residues" evidence="1">
    <location>
        <begin position="136"/>
        <end position="147"/>
    </location>
</feature>
<gene>
    <name evidence="2" type="ORF">PAXINDRAFT_18067</name>
</gene>
<dbReference type="EMBL" id="KN819550">
    <property type="protein sequence ID" value="KIJ08819.1"/>
    <property type="molecule type" value="Genomic_DNA"/>
</dbReference>
<reference evidence="2 3" key="1">
    <citation type="submission" date="2014-06" db="EMBL/GenBank/DDBJ databases">
        <authorList>
            <consortium name="DOE Joint Genome Institute"/>
            <person name="Kuo A."/>
            <person name="Kohler A."/>
            <person name="Nagy L.G."/>
            <person name="Floudas D."/>
            <person name="Copeland A."/>
            <person name="Barry K.W."/>
            <person name="Cichocki N."/>
            <person name="Veneault-Fourrey C."/>
            <person name="LaButti K."/>
            <person name="Lindquist E.A."/>
            <person name="Lipzen A."/>
            <person name="Lundell T."/>
            <person name="Morin E."/>
            <person name="Murat C."/>
            <person name="Sun H."/>
            <person name="Tunlid A."/>
            <person name="Henrissat B."/>
            <person name="Grigoriev I.V."/>
            <person name="Hibbett D.S."/>
            <person name="Martin F."/>
            <person name="Nordberg H.P."/>
            <person name="Cantor M.N."/>
            <person name="Hua S.X."/>
        </authorList>
    </citation>
    <scope>NUCLEOTIDE SEQUENCE [LARGE SCALE GENOMIC DNA]</scope>
    <source>
        <strain evidence="2 3">ATCC 200175</strain>
    </source>
</reference>
<dbReference type="Proteomes" id="UP000053647">
    <property type="component" value="Unassembled WGS sequence"/>
</dbReference>
<accession>A0A0C9SPA5</accession>
<evidence type="ECO:0000313" key="2">
    <source>
        <dbReference type="EMBL" id="KIJ08819.1"/>
    </source>
</evidence>